<dbReference type="Pfam" id="PF12630">
    <property type="entry name" value="Pox_polyA_pol_N"/>
    <property type="match status" value="1"/>
</dbReference>
<accession>A0AAU7E224</accession>
<dbReference type="Pfam" id="PF03296">
    <property type="entry name" value="Pox_polyA_pol"/>
    <property type="match status" value="1"/>
</dbReference>
<evidence type="ECO:0000256" key="14">
    <source>
        <dbReference type="PIRSR" id="PIRSR015693-50"/>
    </source>
</evidence>
<feature type="domain" description="Poxvirus poly(A) polymerase catalytic subunit N-terminal" evidence="19">
    <location>
        <begin position="1"/>
        <end position="107"/>
    </location>
</feature>
<evidence type="ECO:0000256" key="8">
    <source>
        <dbReference type="ARBA" id="ARBA00022741"/>
    </source>
</evidence>
<dbReference type="InterPro" id="IPR037265">
    <property type="entry name" value="PolyA_pol_cat_sf"/>
</dbReference>
<dbReference type="PIRSF" id="PIRSF015693">
    <property type="entry name" value="VAC-48L_nuct"/>
    <property type="match status" value="1"/>
</dbReference>
<evidence type="ECO:0000256" key="3">
    <source>
        <dbReference type="ARBA" id="ARBA00011405"/>
    </source>
</evidence>
<keyword evidence="7 13" id="KW-0808">Transferase</keyword>
<proteinExistence type="inferred from homology"/>
<feature type="domain" description="Poxvirus poly(A) polymerase catalytic subunit C-terminal" evidence="18">
    <location>
        <begin position="273"/>
        <end position="471"/>
    </location>
</feature>
<dbReference type="Pfam" id="PF12629">
    <property type="entry name" value="Pox_polyA_pol_C"/>
    <property type="match status" value="1"/>
</dbReference>
<evidence type="ECO:0000256" key="1">
    <source>
        <dbReference type="ARBA" id="ARBA00003054"/>
    </source>
</evidence>
<evidence type="ECO:0000313" key="20">
    <source>
        <dbReference type="EMBL" id="XBH23780.1"/>
    </source>
</evidence>
<dbReference type="InterPro" id="IPR038337">
    <property type="entry name" value="Poxvirus_polyA_pol_cat_N_sf"/>
</dbReference>
<comment type="function">
    <text evidence="1 13 15">Polymerase that creates the 3'-poly(A) tail of mRNA's.</text>
</comment>
<comment type="subunit">
    <text evidence="3 13 15">Heterodimer of a large (catalytic) subunit and a small (regulatory) subunit.</text>
</comment>
<feature type="active site" evidence="14">
    <location>
        <position position="195"/>
    </location>
</feature>
<keyword evidence="10 13" id="KW-0804">Transcription</keyword>
<keyword evidence="9 13" id="KW-0067">ATP-binding</keyword>
<evidence type="ECO:0000256" key="5">
    <source>
        <dbReference type="ARBA" id="ARBA00017061"/>
    </source>
</evidence>
<dbReference type="CDD" id="cd20919">
    <property type="entry name" value="polyA_pol_Pox"/>
    <property type="match status" value="1"/>
</dbReference>
<organism evidence="20">
    <name type="scientific">Rousettus bat poxvirus</name>
    <dbReference type="NCBI Taxonomy" id="3141933"/>
    <lineage>
        <taxon>Viruses</taxon>
        <taxon>Varidnaviria</taxon>
        <taxon>Bamfordvirae</taxon>
        <taxon>Nucleocytoviricota</taxon>
        <taxon>Pokkesviricetes</taxon>
        <taxon>Chitovirales</taxon>
        <taxon>Poxviridae</taxon>
    </lineage>
</organism>
<evidence type="ECO:0000259" key="19">
    <source>
        <dbReference type="Pfam" id="PF12630"/>
    </source>
</evidence>
<dbReference type="InterPro" id="IPR004976">
    <property type="entry name" value="PolyA_pol_cat_Poxvir"/>
</dbReference>
<evidence type="ECO:0000256" key="16">
    <source>
        <dbReference type="SAM" id="Coils"/>
    </source>
</evidence>
<evidence type="ECO:0000256" key="10">
    <source>
        <dbReference type="ARBA" id="ARBA00023163"/>
    </source>
</evidence>
<reference evidence="20" key="1">
    <citation type="journal article" date="2024" name="Microbiome">
        <title>Substantial viral diversity in bats and rodents from East Africa: insights into evolution, recombination, and cocirculation.</title>
        <authorList>
            <person name="Wang D."/>
            <person name="Yang X."/>
            <person name="Ren Z."/>
            <person name="Hu B."/>
            <person name="Zhao H."/>
            <person name="Yang K."/>
            <person name="Shi P."/>
            <person name="Zhang Z."/>
            <person name="Feng Q."/>
            <person name="Nawenja C.V."/>
            <person name="Obanda V."/>
            <person name="Robert K."/>
            <person name="Nalikka B."/>
            <person name="Waruhiu C.N."/>
            <person name="Ochola G.O."/>
            <person name="Onyuok S.O."/>
            <person name="Ochieng H."/>
            <person name="Li B."/>
            <person name="Zhu Y."/>
            <person name="Si H."/>
            <person name="Yin J."/>
            <person name="Kristiansen K."/>
            <person name="Jin X."/>
            <person name="Xu X."/>
            <person name="Xiao M."/>
            <person name="Agwanda B."/>
            <person name="Ommeh S."/>
            <person name="Li J."/>
            <person name="Shi Z.L."/>
        </authorList>
    </citation>
    <scope>NUCLEOTIDE SEQUENCE</scope>
    <source>
        <strain evidence="20">1A/Uganda/UGR70/2019</strain>
    </source>
</reference>
<name>A0AAU7E224_9POXV</name>
<dbReference type="EMBL" id="PP711852">
    <property type="protein sequence ID" value="XBH23780.1"/>
    <property type="molecule type" value="Genomic_DNA"/>
</dbReference>
<sequence length="471" mass="54321">MNETQVRTLHAYLGHRPSVAQALVFRPHYRNILRILRFNKDLFFALVKKNKKRFFPHVGGSAAEINARVLAYFDKQKHVEKLGRILSIIEIQTVLVTTYTDIMGVVTQPPVLLPHQSIVRLNYACMMRYAEEILWSRDVAFDTGKEMGRHHISDLVTHVNHLMCEYLRRHPNTSVCYGSYSLHLLNSDVDYGDIDVLQTNARVFLIDLALLLYFITGRHVMLLKVPFLKSYVVLHDEAGRHIIDSFNIRQTTMQNIPKVMVDNIYIIHPTVQLMAMIKMMSQIDRLEELRHRITKLQLRLATLLEYTRFHHCVKFDGKRLQMPMTLNAARRIVTVDTRNYGLGYHEARCYLDEAVLMNDVAKLKADKEVVDFEAVSNSIYLVHKCVMYTYFSNTVLLSTAEGEIHEISTQAIAAHLIMYHLLVQCNYQEVLEALLSSLVIKDKRPIAAVVDRDKKVGTHGIIDIANDVITH</sequence>
<evidence type="ECO:0000256" key="4">
    <source>
        <dbReference type="ARBA" id="ARBA00012388"/>
    </source>
</evidence>
<dbReference type="EC" id="2.7.7.19" evidence="4 13"/>
<dbReference type="GO" id="GO:0005524">
    <property type="term" value="F:ATP binding"/>
    <property type="evidence" value="ECO:0007669"/>
    <property type="project" value="UniProtKB-UniRule"/>
</dbReference>
<dbReference type="SUPFAM" id="SSF160957">
    <property type="entry name" value="Poly(A) polymerase catalytic subunit-like"/>
    <property type="match status" value="1"/>
</dbReference>
<evidence type="ECO:0000256" key="15">
    <source>
        <dbReference type="RuleBase" id="RU004458"/>
    </source>
</evidence>
<evidence type="ECO:0000256" key="9">
    <source>
        <dbReference type="ARBA" id="ARBA00022840"/>
    </source>
</evidence>
<comment type="catalytic activity">
    <reaction evidence="12 13 15">
        <text>RNA(n) + ATP = RNA(n)-3'-adenine ribonucleotide + diphosphate</text>
        <dbReference type="Rhea" id="RHEA:11332"/>
        <dbReference type="Rhea" id="RHEA-COMP:14527"/>
        <dbReference type="Rhea" id="RHEA-COMP:17347"/>
        <dbReference type="ChEBI" id="CHEBI:30616"/>
        <dbReference type="ChEBI" id="CHEBI:33019"/>
        <dbReference type="ChEBI" id="CHEBI:140395"/>
        <dbReference type="ChEBI" id="CHEBI:173115"/>
        <dbReference type="EC" id="2.7.7.19"/>
    </reaction>
</comment>
<dbReference type="GO" id="GO:1990817">
    <property type="term" value="F:poly(A) RNA polymerase activity"/>
    <property type="evidence" value="ECO:0007669"/>
    <property type="project" value="UniProtKB-UniRule"/>
</dbReference>
<dbReference type="InterPro" id="IPR038419">
    <property type="entry name" value="PolyA_pol_nucTrfase_sf_Poxvir"/>
</dbReference>
<evidence type="ECO:0000256" key="6">
    <source>
        <dbReference type="ARBA" id="ARBA00022664"/>
    </source>
</evidence>
<reference evidence="20" key="2">
    <citation type="submission" date="2024-02" db="EMBL/GenBank/DDBJ databases">
        <authorList>
            <person name="Hu B."/>
        </authorList>
    </citation>
    <scope>NUCLEOTIDE SEQUENCE</scope>
    <source>
        <strain evidence="20">1A/Uganda/UGR70/2019</strain>
    </source>
</reference>
<evidence type="ECO:0000256" key="11">
    <source>
        <dbReference type="ARBA" id="ARBA00029948"/>
    </source>
</evidence>
<keyword evidence="6 13" id="KW-0507">mRNA processing</keyword>
<dbReference type="InterPro" id="IPR024397">
    <property type="entry name" value="Poxvirus_polyA_pol_cat_C"/>
</dbReference>
<evidence type="ECO:0000256" key="12">
    <source>
        <dbReference type="ARBA" id="ARBA00048830"/>
    </source>
</evidence>
<keyword evidence="8 13" id="KW-0547">Nucleotide-binding</keyword>
<feature type="domain" description="Poly(A) polymerase nucleotidyltransferase" evidence="17">
    <location>
        <begin position="124"/>
        <end position="270"/>
    </location>
</feature>
<comment type="similarity">
    <text evidence="2 13 15">Belongs to the poxviridae poly(A) polymerase catalytic subunit family.</text>
</comment>
<evidence type="ECO:0000256" key="2">
    <source>
        <dbReference type="ARBA" id="ARBA00006268"/>
    </source>
</evidence>
<evidence type="ECO:0000259" key="17">
    <source>
        <dbReference type="Pfam" id="PF03296"/>
    </source>
</evidence>
<feature type="coiled-coil region" evidence="16">
    <location>
        <begin position="279"/>
        <end position="306"/>
    </location>
</feature>
<dbReference type="Gene3D" id="1.20.1270.320">
    <property type="entry name" value="Poxvirus poly(A) polymerase, N domain"/>
    <property type="match status" value="1"/>
</dbReference>
<dbReference type="Gene3D" id="3.30.460.60">
    <property type="entry name" value="Poxvirus poly(A) polymerase, nucleotidyltransferase domain"/>
    <property type="match status" value="1"/>
</dbReference>
<keyword evidence="16" id="KW-0175">Coiled coil</keyword>
<dbReference type="GO" id="GO:0006397">
    <property type="term" value="P:mRNA processing"/>
    <property type="evidence" value="ECO:0007669"/>
    <property type="project" value="UniProtKB-UniRule"/>
</dbReference>
<protein>
    <recommendedName>
        <fullName evidence="5 13">Poly(A) polymerase catalytic subunit</fullName>
        <ecNumber evidence="4 13">2.7.7.19</ecNumber>
    </recommendedName>
    <alternativeName>
        <fullName evidence="11 13">Poly(A) polymerase large subunit</fullName>
    </alternativeName>
</protein>
<evidence type="ECO:0000256" key="13">
    <source>
        <dbReference type="PIRNR" id="PIRNR015693"/>
    </source>
</evidence>
<feature type="active site" evidence="14">
    <location>
        <position position="193"/>
    </location>
</feature>
<evidence type="ECO:0000256" key="7">
    <source>
        <dbReference type="ARBA" id="ARBA00022679"/>
    </source>
</evidence>
<dbReference type="InterPro" id="IPR024398">
    <property type="entry name" value="Poxvirus_polyA_pol_cat_N"/>
</dbReference>
<evidence type="ECO:0000259" key="18">
    <source>
        <dbReference type="Pfam" id="PF12629"/>
    </source>
</evidence>
<dbReference type="InterPro" id="IPR024231">
    <property type="entry name" value="PolyA_pol_nucTrfase_Poxvir"/>
</dbReference>